<name>A0A561VIM0_ACTTI</name>
<evidence type="ECO:0000313" key="12">
    <source>
        <dbReference type="EMBL" id="TWG11463.1"/>
    </source>
</evidence>
<dbReference type="InterPro" id="IPR050139">
    <property type="entry name" value="GMP_reductase"/>
</dbReference>
<sequence>MRFEGRVPPHELTYADVFIRPARSAVASRHEVDLTTGDRSGTTVPVIAANMTSVSGRRMAETLARRGALAVLPQDLPPGTAAEAVAWVKSRHPRYETPVVVPVDTAPEAAAGSMERRAHRCAVVVDGDTPVGVLTEEAARAGRAARSVAELMDRDPLTLADGTDPLAGYEALHAAQRQVALVLAADGSLTGILTPAGAVRASIYRPALDAGGRLRVAAALGVNGDLEIAVKQLVSAGVDLLVLDTAHGHQDRVIAAMRTLRELAPDIPLAAGNVVTAAGVADLVRSGADIVKVGVGPGAMCTTRMMTGVGRPQFSAVLECAAQAGELGATVWADGGCRHPRDVVLALAAGASAVMVGSLLAGTHESPGPARRDEHGRLYKDHFGMASRRAVTARTAGEPALVRARKAFFEEGVSGGRRYLDPARPGAEDLLDVITSGIRSACAYVGARTLPEFRENVVLGVQSPAGFAEGEPLRAV</sequence>
<evidence type="ECO:0000256" key="4">
    <source>
        <dbReference type="ARBA" id="ARBA00022737"/>
    </source>
</evidence>
<feature type="binding site" evidence="8">
    <location>
        <begin position="244"/>
        <end position="246"/>
    </location>
    <ligand>
        <name>NAD(+)</name>
        <dbReference type="ChEBI" id="CHEBI:57540"/>
    </ligand>
</feature>
<reference evidence="12 13" key="1">
    <citation type="submission" date="2019-06" db="EMBL/GenBank/DDBJ databases">
        <title>Sequencing the genomes of 1000 actinobacteria strains.</title>
        <authorList>
            <person name="Klenk H.-P."/>
        </authorList>
    </citation>
    <scope>NUCLEOTIDE SEQUENCE [LARGE SCALE GENOMIC DNA]</scope>
    <source>
        <strain evidence="12 13">DSM 43866</strain>
    </source>
</reference>
<dbReference type="NCBIfam" id="TIGR01303">
    <property type="entry name" value="IMP_DH_rel_1"/>
    <property type="match status" value="1"/>
</dbReference>
<dbReference type="PIRSF" id="PIRSF000130">
    <property type="entry name" value="IMPDH"/>
    <property type="match status" value="1"/>
</dbReference>
<gene>
    <name evidence="12" type="ORF">FHX34_106193</name>
</gene>
<keyword evidence="5" id="KW-0521">NADP</keyword>
<dbReference type="GO" id="GO:0003938">
    <property type="term" value="F:IMP dehydrogenase activity"/>
    <property type="evidence" value="ECO:0007669"/>
    <property type="project" value="InterPro"/>
</dbReference>
<feature type="domain" description="CBS" evidence="11">
    <location>
        <begin position="98"/>
        <end position="137"/>
    </location>
</feature>
<evidence type="ECO:0000259" key="10">
    <source>
        <dbReference type="Pfam" id="PF00478"/>
    </source>
</evidence>
<protein>
    <recommendedName>
        <fullName evidence="2">GMP reductase</fullName>
        <ecNumber evidence="1">1.7.1.7</ecNumber>
    </recommendedName>
</protein>
<dbReference type="PANTHER" id="PTHR43170">
    <property type="entry name" value="GMP REDUCTASE"/>
    <property type="match status" value="1"/>
</dbReference>
<dbReference type="SMART" id="SM01240">
    <property type="entry name" value="IMPDH"/>
    <property type="match status" value="1"/>
</dbReference>
<dbReference type="CDD" id="cd02205">
    <property type="entry name" value="CBS_pair_SF"/>
    <property type="match status" value="1"/>
</dbReference>
<dbReference type="Gene3D" id="3.20.20.70">
    <property type="entry name" value="Aldolase class I"/>
    <property type="match status" value="1"/>
</dbReference>
<dbReference type="NCBIfam" id="NF005869">
    <property type="entry name" value="PRK07807.1"/>
    <property type="match status" value="1"/>
</dbReference>
<organism evidence="12 13">
    <name type="scientific">Actinoplanes teichomyceticus</name>
    <dbReference type="NCBI Taxonomy" id="1867"/>
    <lineage>
        <taxon>Bacteria</taxon>
        <taxon>Bacillati</taxon>
        <taxon>Actinomycetota</taxon>
        <taxon>Actinomycetes</taxon>
        <taxon>Micromonosporales</taxon>
        <taxon>Micromonosporaceae</taxon>
        <taxon>Actinoplanes</taxon>
    </lineage>
</organism>
<dbReference type="InterPro" id="IPR013785">
    <property type="entry name" value="Aldolase_TIM"/>
</dbReference>
<feature type="binding site" description="in other chain" evidence="9">
    <location>
        <position position="301"/>
    </location>
    <ligand>
        <name>K(+)</name>
        <dbReference type="ChEBI" id="CHEBI:29103"/>
        <note>ligand shared between two tetrameric partners</note>
    </ligand>
</feature>
<comment type="caution">
    <text evidence="12">The sequence shown here is derived from an EMBL/GenBank/DDBJ whole genome shotgun (WGS) entry which is preliminary data.</text>
</comment>
<feature type="domain" description="IMP dehydrogenase/GMP reductase" evidence="10">
    <location>
        <begin position="12"/>
        <end position="472"/>
    </location>
</feature>
<keyword evidence="7" id="KW-0129">CBS domain</keyword>
<keyword evidence="4" id="KW-0677">Repeat</keyword>
<keyword evidence="6" id="KW-0560">Oxidoreductase</keyword>
<feature type="binding site" description="in other chain" evidence="9">
    <location>
        <position position="298"/>
    </location>
    <ligand>
        <name>K(+)</name>
        <dbReference type="ChEBI" id="CHEBI:29103"/>
        <note>ligand shared between two tetrameric partners</note>
    </ligand>
</feature>
<accession>A0A561VIM0</accession>
<dbReference type="EC" id="1.7.1.7" evidence="1"/>
<dbReference type="PANTHER" id="PTHR43170:SF5">
    <property type="entry name" value="GMP REDUCTASE"/>
    <property type="match status" value="1"/>
</dbReference>
<feature type="binding site" evidence="8">
    <location>
        <begin position="294"/>
        <end position="296"/>
    </location>
    <ligand>
        <name>NAD(+)</name>
        <dbReference type="ChEBI" id="CHEBI:57540"/>
    </ligand>
</feature>
<evidence type="ECO:0000256" key="6">
    <source>
        <dbReference type="ARBA" id="ARBA00023002"/>
    </source>
</evidence>
<keyword evidence="9" id="KW-0630">Potassium</keyword>
<evidence type="ECO:0000256" key="7">
    <source>
        <dbReference type="ARBA" id="ARBA00023122"/>
    </source>
</evidence>
<dbReference type="InterPro" id="IPR005991">
    <property type="entry name" value="GUAB1"/>
</dbReference>
<evidence type="ECO:0000256" key="5">
    <source>
        <dbReference type="ARBA" id="ARBA00022857"/>
    </source>
</evidence>
<dbReference type="FunFam" id="3.20.20.70:FF:000424">
    <property type="entry name" value="Inosine-5'-monophosphate dehydrogenase 2"/>
    <property type="match status" value="1"/>
</dbReference>
<keyword evidence="3" id="KW-0660">Purine salvage</keyword>
<evidence type="ECO:0000256" key="8">
    <source>
        <dbReference type="PIRSR" id="PIRSR000130-3"/>
    </source>
</evidence>
<evidence type="ECO:0000256" key="1">
    <source>
        <dbReference type="ARBA" id="ARBA00012678"/>
    </source>
</evidence>
<dbReference type="AlphaFoldDB" id="A0A561VIM0"/>
<dbReference type="CDD" id="cd00381">
    <property type="entry name" value="IMPDH"/>
    <property type="match status" value="1"/>
</dbReference>
<dbReference type="InterPro" id="IPR000644">
    <property type="entry name" value="CBS_dom"/>
</dbReference>
<evidence type="ECO:0000259" key="11">
    <source>
        <dbReference type="Pfam" id="PF00571"/>
    </source>
</evidence>
<evidence type="ECO:0000256" key="2">
    <source>
        <dbReference type="ARBA" id="ARBA00015800"/>
    </source>
</evidence>
<dbReference type="Pfam" id="PF00478">
    <property type="entry name" value="IMPDH"/>
    <property type="match status" value="1"/>
</dbReference>
<dbReference type="Pfam" id="PF00571">
    <property type="entry name" value="CBS"/>
    <property type="match status" value="1"/>
</dbReference>
<dbReference type="SUPFAM" id="SSF54631">
    <property type="entry name" value="CBS-domain pair"/>
    <property type="match status" value="1"/>
</dbReference>
<feature type="binding site" description="in other chain" evidence="9">
    <location>
        <position position="296"/>
    </location>
    <ligand>
        <name>K(+)</name>
        <dbReference type="ChEBI" id="CHEBI:29103"/>
        <note>ligand shared between two tetrameric partners</note>
    </ligand>
</feature>
<dbReference type="GO" id="GO:0003920">
    <property type="term" value="F:GMP reductase activity"/>
    <property type="evidence" value="ECO:0007669"/>
    <property type="project" value="UniProtKB-EC"/>
</dbReference>
<keyword evidence="8" id="KW-0520">NAD</keyword>
<proteinExistence type="predicted"/>
<dbReference type="OrthoDB" id="9805398at2"/>
<keyword evidence="13" id="KW-1185">Reference proteome</keyword>
<dbReference type="GO" id="GO:0005829">
    <property type="term" value="C:cytosol"/>
    <property type="evidence" value="ECO:0007669"/>
    <property type="project" value="TreeGrafter"/>
</dbReference>
<dbReference type="InterPro" id="IPR005990">
    <property type="entry name" value="IMP_DH"/>
</dbReference>
<dbReference type="GO" id="GO:0006164">
    <property type="term" value="P:purine nucleotide biosynthetic process"/>
    <property type="evidence" value="ECO:0007669"/>
    <property type="project" value="InterPro"/>
</dbReference>
<evidence type="ECO:0000256" key="3">
    <source>
        <dbReference type="ARBA" id="ARBA00022726"/>
    </source>
</evidence>
<dbReference type="InterPro" id="IPR001093">
    <property type="entry name" value="IMP_DH_GMPRt"/>
</dbReference>
<dbReference type="EMBL" id="VIWY01000006">
    <property type="protein sequence ID" value="TWG11463.1"/>
    <property type="molecule type" value="Genomic_DNA"/>
</dbReference>
<dbReference type="Proteomes" id="UP000320239">
    <property type="component" value="Unassembled WGS sequence"/>
</dbReference>
<evidence type="ECO:0000313" key="13">
    <source>
        <dbReference type="Proteomes" id="UP000320239"/>
    </source>
</evidence>
<dbReference type="SUPFAM" id="SSF51412">
    <property type="entry name" value="Inosine monophosphate dehydrogenase (IMPDH)"/>
    <property type="match status" value="1"/>
</dbReference>
<dbReference type="RefSeq" id="WP_122978161.1">
    <property type="nucleotide sequence ID" value="NZ_BOMX01000134.1"/>
</dbReference>
<evidence type="ECO:0000256" key="9">
    <source>
        <dbReference type="PIRSR" id="PIRSR000130-4"/>
    </source>
</evidence>
<dbReference type="GO" id="GO:0006166">
    <property type="term" value="P:purine ribonucleoside salvage"/>
    <property type="evidence" value="ECO:0007669"/>
    <property type="project" value="UniProtKB-KW"/>
</dbReference>
<dbReference type="InterPro" id="IPR046342">
    <property type="entry name" value="CBS_dom_sf"/>
</dbReference>